<evidence type="ECO:0000259" key="6">
    <source>
        <dbReference type="PROSITE" id="PS51352"/>
    </source>
</evidence>
<dbReference type="PROSITE" id="PS00763">
    <property type="entry name" value="GLUTATHIONE_PEROXID_2"/>
    <property type="match status" value="1"/>
</dbReference>
<feature type="active site" evidence="4">
    <location>
        <position position="44"/>
    </location>
</feature>
<dbReference type="GO" id="GO:0004601">
    <property type="term" value="F:peroxidase activity"/>
    <property type="evidence" value="ECO:0007669"/>
    <property type="project" value="UniProtKB-KW"/>
</dbReference>
<accession>A0AAD8GR03</accession>
<dbReference type="PANTHER" id="PTHR11592:SF17">
    <property type="entry name" value="GLUTATHIONE PEROXIDASE 5-RELATED"/>
    <property type="match status" value="1"/>
</dbReference>
<proteinExistence type="inferred from homology"/>
<dbReference type="PROSITE" id="PS51355">
    <property type="entry name" value="GLUTATHIONE_PEROXID_3"/>
    <property type="match status" value="1"/>
</dbReference>
<dbReference type="EMBL" id="JAUIZM010000015">
    <property type="protein sequence ID" value="KAK1352615.1"/>
    <property type="molecule type" value="Genomic_DNA"/>
</dbReference>
<evidence type="ECO:0000256" key="3">
    <source>
        <dbReference type="ARBA" id="ARBA00023002"/>
    </source>
</evidence>
<feature type="domain" description="Thioredoxin" evidence="6">
    <location>
        <begin position="6"/>
        <end position="168"/>
    </location>
</feature>
<evidence type="ECO:0000256" key="2">
    <source>
        <dbReference type="ARBA" id="ARBA00022559"/>
    </source>
</evidence>
<dbReference type="GO" id="GO:0006979">
    <property type="term" value="P:response to oxidative stress"/>
    <property type="evidence" value="ECO:0007669"/>
    <property type="project" value="InterPro"/>
</dbReference>
<gene>
    <name evidence="7" type="ORF">POM88_053046</name>
</gene>
<organism evidence="7 8">
    <name type="scientific">Heracleum sosnowskyi</name>
    <dbReference type="NCBI Taxonomy" id="360622"/>
    <lineage>
        <taxon>Eukaryota</taxon>
        <taxon>Viridiplantae</taxon>
        <taxon>Streptophyta</taxon>
        <taxon>Embryophyta</taxon>
        <taxon>Tracheophyta</taxon>
        <taxon>Spermatophyta</taxon>
        <taxon>Magnoliopsida</taxon>
        <taxon>eudicotyledons</taxon>
        <taxon>Gunneridae</taxon>
        <taxon>Pentapetalae</taxon>
        <taxon>asterids</taxon>
        <taxon>campanulids</taxon>
        <taxon>Apiales</taxon>
        <taxon>Apiaceae</taxon>
        <taxon>Apioideae</taxon>
        <taxon>apioid superclade</taxon>
        <taxon>Tordylieae</taxon>
        <taxon>Tordyliinae</taxon>
        <taxon>Heracleum</taxon>
    </lineage>
</organism>
<dbReference type="InterPro" id="IPR029760">
    <property type="entry name" value="GPX_CS"/>
</dbReference>
<dbReference type="CDD" id="cd00340">
    <property type="entry name" value="GSH_Peroxidase"/>
    <property type="match status" value="1"/>
</dbReference>
<dbReference type="PANTHER" id="PTHR11592">
    <property type="entry name" value="GLUTATHIONE PEROXIDASE"/>
    <property type="match status" value="1"/>
</dbReference>
<dbReference type="GO" id="GO:0005829">
    <property type="term" value="C:cytosol"/>
    <property type="evidence" value="ECO:0007669"/>
    <property type="project" value="TreeGrafter"/>
</dbReference>
<comment type="caution">
    <text evidence="7">The sequence shown here is derived from an EMBL/GenBank/DDBJ whole genome shotgun (WGS) entry which is preliminary data.</text>
</comment>
<name>A0AAD8GR03_9APIA</name>
<dbReference type="AlphaFoldDB" id="A0AAD8GR03"/>
<dbReference type="Pfam" id="PF00255">
    <property type="entry name" value="GSHPx"/>
    <property type="match status" value="1"/>
</dbReference>
<comment type="similarity">
    <text evidence="1 5">Belongs to the glutathione peroxidase family.</text>
</comment>
<keyword evidence="8" id="KW-1185">Reference proteome</keyword>
<dbReference type="PROSITE" id="PS51352">
    <property type="entry name" value="THIOREDOXIN_2"/>
    <property type="match status" value="1"/>
</dbReference>
<dbReference type="Gene3D" id="3.40.30.10">
    <property type="entry name" value="Glutaredoxin"/>
    <property type="match status" value="1"/>
</dbReference>
<keyword evidence="2 5" id="KW-0575">Peroxidase</keyword>
<evidence type="ECO:0000313" key="7">
    <source>
        <dbReference type="EMBL" id="KAK1352615.1"/>
    </source>
</evidence>
<evidence type="ECO:0000256" key="4">
    <source>
        <dbReference type="PIRSR" id="PIRSR000303-1"/>
    </source>
</evidence>
<dbReference type="PIRSF" id="PIRSF000303">
    <property type="entry name" value="Glutathion_perox"/>
    <property type="match status" value="1"/>
</dbReference>
<evidence type="ECO:0000256" key="5">
    <source>
        <dbReference type="RuleBase" id="RU000499"/>
    </source>
</evidence>
<dbReference type="InterPro" id="IPR013766">
    <property type="entry name" value="Thioredoxin_domain"/>
</dbReference>
<dbReference type="PRINTS" id="PR01011">
    <property type="entry name" value="GLUTPROXDASE"/>
</dbReference>
<reference evidence="7" key="1">
    <citation type="submission" date="2023-02" db="EMBL/GenBank/DDBJ databases">
        <title>Genome of toxic invasive species Heracleum sosnowskyi carries increased number of genes despite the absence of recent whole-genome duplications.</title>
        <authorList>
            <person name="Schelkunov M."/>
            <person name="Shtratnikova V."/>
            <person name="Makarenko M."/>
            <person name="Klepikova A."/>
            <person name="Omelchenko D."/>
            <person name="Novikova G."/>
            <person name="Obukhova E."/>
            <person name="Bogdanov V."/>
            <person name="Penin A."/>
            <person name="Logacheva M."/>
        </authorList>
    </citation>
    <scope>NUCLEOTIDE SEQUENCE</scope>
    <source>
        <strain evidence="7">Hsosn_3</strain>
        <tissue evidence="7">Leaf</tissue>
    </source>
</reference>
<dbReference type="InterPro" id="IPR036249">
    <property type="entry name" value="Thioredoxin-like_sf"/>
</dbReference>
<dbReference type="SUPFAM" id="SSF52833">
    <property type="entry name" value="Thioredoxin-like"/>
    <property type="match status" value="1"/>
</dbReference>
<reference evidence="7" key="2">
    <citation type="submission" date="2023-05" db="EMBL/GenBank/DDBJ databases">
        <authorList>
            <person name="Schelkunov M.I."/>
        </authorList>
    </citation>
    <scope>NUCLEOTIDE SEQUENCE</scope>
    <source>
        <strain evidence="7">Hsosn_3</strain>
        <tissue evidence="7">Leaf</tissue>
    </source>
</reference>
<evidence type="ECO:0000313" key="8">
    <source>
        <dbReference type="Proteomes" id="UP001237642"/>
    </source>
</evidence>
<protein>
    <recommendedName>
        <fullName evidence="5">Glutathione peroxidase</fullName>
    </recommendedName>
</protein>
<evidence type="ECO:0000256" key="1">
    <source>
        <dbReference type="ARBA" id="ARBA00006926"/>
    </source>
</evidence>
<dbReference type="FunFam" id="3.40.30.10:FF:000025">
    <property type="entry name" value="Glutathione peroxidase"/>
    <property type="match status" value="1"/>
</dbReference>
<dbReference type="InterPro" id="IPR000889">
    <property type="entry name" value="Glutathione_peroxidase"/>
</dbReference>
<keyword evidence="3 5" id="KW-0560">Oxidoreductase</keyword>
<dbReference type="Proteomes" id="UP001237642">
    <property type="component" value="Unassembled WGS sequence"/>
</dbReference>
<sequence>MGAASSVNAKSVHDFVVKDSKNNDVDLSIYKGKVLLIVNVAPKCSWADSNYSELTELYHKYKDTDFTILAFPCNQFLKQAPGTGEEVQNYACEKFQADYPVFQKVLVNGKNSSPIFKFLKANTRGFMVSTIKWNFTKFLIDKDGQVIQRYGTTTSPLSIEGDIKKALEQS</sequence>